<evidence type="ECO:0000313" key="2">
    <source>
        <dbReference type="Proteomes" id="UP000499080"/>
    </source>
</evidence>
<dbReference type="AlphaFoldDB" id="A0A4Y2TDZ7"/>
<organism evidence="1 2">
    <name type="scientific">Araneus ventricosus</name>
    <name type="common">Orbweaver spider</name>
    <name type="synonym">Epeira ventricosa</name>
    <dbReference type="NCBI Taxonomy" id="182803"/>
    <lineage>
        <taxon>Eukaryota</taxon>
        <taxon>Metazoa</taxon>
        <taxon>Ecdysozoa</taxon>
        <taxon>Arthropoda</taxon>
        <taxon>Chelicerata</taxon>
        <taxon>Arachnida</taxon>
        <taxon>Araneae</taxon>
        <taxon>Araneomorphae</taxon>
        <taxon>Entelegynae</taxon>
        <taxon>Araneoidea</taxon>
        <taxon>Araneidae</taxon>
        <taxon>Araneus</taxon>
    </lineage>
</organism>
<name>A0A4Y2TDZ7_ARAVE</name>
<accession>A0A4Y2TDZ7</accession>
<keyword evidence="2" id="KW-1185">Reference proteome</keyword>
<dbReference type="Proteomes" id="UP000499080">
    <property type="component" value="Unassembled WGS sequence"/>
</dbReference>
<dbReference type="EMBL" id="BGPR01027485">
    <property type="protein sequence ID" value="GBN98023.1"/>
    <property type="molecule type" value="Genomic_DNA"/>
</dbReference>
<comment type="caution">
    <text evidence="1">The sequence shown here is derived from an EMBL/GenBank/DDBJ whole genome shotgun (WGS) entry which is preliminary data.</text>
</comment>
<reference evidence="1 2" key="1">
    <citation type="journal article" date="2019" name="Sci. Rep.">
        <title>Orb-weaving spider Araneus ventricosus genome elucidates the spidroin gene catalogue.</title>
        <authorList>
            <person name="Kono N."/>
            <person name="Nakamura H."/>
            <person name="Ohtoshi R."/>
            <person name="Moran D.A.P."/>
            <person name="Shinohara A."/>
            <person name="Yoshida Y."/>
            <person name="Fujiwara M."/>
            <person name="Mori M."/>
            <person name="Tomita M."/>
            <person name="Arakawa K."/>
        </authorList>
    </citation>
    <scope>NUCLEOTIDE SEQUENCE [LARGE SCALE GENOMIC DNA]</scope>
</reference>
<sequence length="98" mass="11134">MKQHEGYFRTDLVILIRDEDAPSPNFRTTPAGVRLAPYLWFNVQQAPYTTDLQGNRVSNVEPSGSEAIPLGHCGLQCILRHCVIRYWINVSANIFFVV</sequence>
<protein>
    <submittedName>
        <fullName evidence="1">Uncharacterized protein</fullName>
    </submittedName>
</protein>
<evidence type="ECO:0000313" key="1">
    <source>
        <dbReference type="EMBL" id="GBN98023.1"/>
    </source>
</evidence>
<proteinExistence type="predicted"/>
<gene>
    <name evidence="1" type="ORF">AVEN_225516_1</name>
</gene>
<dbReference type="OrthoDB" id="1099063at2759"/>